<keyword evidence="2" id="KW-1133">Transmembrane helix</keyword>
<sequence length="118" mass="13456">MFEIILDICPVIFAGGMIFVGWMMEKGRRESRAEKLRRKRKMQRSLEIELAGARMLREDARASRRAELSPPAEAEDKPKTVVTVMASPKSCVVRKLPAGRREAMIRELIENGSKVQEK</sequence>
<reference evidence="3" key="1">
    <citation type="submission" date="2020-10" db="EMBL/GenBank/DDBJ databases">
        <authorList>
            <person name="Gilroy R."/>
        </authorList>
    </citation>
    <scope>NUCLEOTIDE SEQUENCE</scope>
    <source>
        <strain evidence="3">USAMLcec3-3695</strain>
    </source>
</reference>
<gene>
    <name evidence="3" type="ORF">IAA61_00250</name>
</gene>
<proteinExistence type="predicted"/>
<comment type="caution">
    <text evidence="3">The sequence shown here is derived from an EMBL/GenBank/DDBJ whole genome shotgun (WGS) entry which is preliminary data.</text>
</comment>
<organism evidence="3 4">
    <name type="scientific">Candidatus Ornithomonoglobus merdipullorum</name>
    <dbReference type="NCBI Taxonomy" id="2840895"/>
    <lineage>
        <taxon>Bacteria</taxon>
        <taxon>Bacillati</taxon>
        <taxon>Bacillota</taxon>
        <taxon>Clostridia</taxon>
        <taxon>Candidatus Ornithomonoglobus</taxon>
    </lineage>
</organism>
<feature type="region of interest" description="Disordered" evidence="1">
    <location>
        <begin position="61"/>
        <end position="80"/>
    </location>
</feature>
<dbReference type="Proteomes" id="UP000824109">
    <property type="component" value="Unassembled WGS sequence"/>
</dbReference>
<evidence type="ECO:0000313" key="3">
    <source>
        <dbReference type="EMBL" id="HIU56223.1"/>
    </source>
</evidence>
<name>A0A9D1M9Y6_9FIRM</name>
<evidence type="ECO:0000256" key="2">
    <source>
        <dbReference type="SAM" id="Phobius"/>
    </source>
</evidence>
<reference evidence="3" key="2">
    <citation type="journal article" date="2021" name="PeerJ">
        <title>Extensive microbial diversity within the chicken gut microbiome revealed by metagenomics and culture.</title>
        <authorList>
            <person name="Gilroy R."/>
            <person name="Ravi A."/>
            <person name="Getino M."/>
            <person name="Pursley I."/>
            <person name="Horton D.L."/>
            <person name="Alikhan N.F."/>
            <person name="Baker D."/>
            <person name="Gharbi K."/>
            <person name="Hall N."/>
            <person name="Watson M."/>
            <person name="Adriaenssens E.M."/>
            <person name="Foster-Nyarko E."/>
            <person name="Jarju S."/>
            <person name="Secka A."/>
            <person name="Antonio M."/>
            <person name="Oren A."/>
            <person name="Chaudhuri R.R."/>
            <person name="La Ragione R."/>
            <person name="Hildebrand F."/>
            <person name="Pallen M.J."/>
        </authorList>
    </citation>
    <scope>NUCLEOTIDE SEQUENCE</scope>
    <source>
        <strain evidence="3">USAMLcec3-3695</strain>
    </source>
</reference>
<keyword evidence="2" id="KW-0472">Membrane</keyword>
<evidence type="ECO:0000256" key="1">
    <source>
        <dbReference type="SAM" id="MobiDB-lite"/>
    </source>
</evidence>
<accession>A0A9D1M9Y6</accession>
<protein>
    <submittedName>
        <fullName evidence="3">Uncharacterized protein</fullName>
    </submittedName>
</protein>
<keyword evidence="2" id="KW-0812">Transmembrane</keyword>
<dbReference type="AlphaFoldDB" id="A0A9D1M9Y6"/>
<dbReference type="EMBL" id="DVNB01000002">
    <property type="protein sequence ID" value="HIU56223.1"/>
    <property type="molecule type" value="Genomic_DNA"/>
</dbReference>
<feature type="transmembrane region" description="Helical" evidence="2">
    <location>
        <begin position="5"/>
        <end position="24"/>
    </location>
</feature>
<evidence type="ECO:0000313" key="4">
    <source>
        <dbReference type="Proteomes" id="UP000824109"/>
    </source>
</evidence>